<dbReference type="CDD" id="cd05483">
    <property type="entry name" value="retropepsin_like_bacteria"/>
    <property type="match status" value="1"/>
</dbReference>
<keyword evidence="2" id="KW-0645">Protease</keyword>
<keyword evidence="1" id="KW-0472">Membrane</keyword>
<protein>
    <submittedName>
        <fullName evidence="2">Aspartyl protease family protein</fullName>
    </submittedName>
</protein>
<gene>
    <name evidence="2" type="ORF">SAMN05421882_10014</name>
</gene>
<keyword evidence="2" id="KW-0378">Hydrolase</keyword>
<evidence type="ECO:0000313" key="2">
    <source>
        <dbReference type="EMBL" id="SDV99239.1"/>
    </source>
</evidence>
<dbReference type="GO" id="GO:0004190">
    <property type="term" value="F:aspartic-type endopeptidase activity"/>
    <property type="evidence" value="ECO:0007669"/>
    <property type="project" value="InterPro"/>
</dbReference>
<dbReference type="InterPro" id="IPR021109">
    <property type="entry name" value="Peptidase_aspartic_dom_sf"/>
</dbReference>
<dbReference type="GO" id="GO:0006508">
    <property type="term" value="P:proteolysis"/>
    <property type="evidence" value="ECO:0007669"/>
    <property type="project" value="UniProtKB-KW"/>
</dbReference>
<name>A0A1H2PYF3_9PROT</name>
<dbReference type="InterPro" id="IPR011969">
    <property type="entry name" value="Clan_AA_Asp_peptidase_C"/>
</dbReference>
<dbReference type="NCBIfam" id="TIGR02281">
    <property type="entry name" value="clan_AA_DTGA"/>
    <property type="match status" value="1"/>
</dbReference>
<feature type="transmembrane region" description="Helical" evidence="1">
    <location>
        <begin position="6"/>
        <end position="27"/>
    </location>
</feature>
<dbReference type="SUPFAM" id="SSF50630">
    <property type="entry name" value="Acid proteases"/>
    <property type="match status" value="1"/>
</dbReference>
<dbReference type="Pfam" id="PF13975">
    <property type="entry name" value="gag-asp_proteas"/>
    <property type="match status" value="1"/>
</dbReference>
<dbReference type="Proteomes" id="UP000183454">
    <property type="component" value="Unassembled WGS sequence"/>
</dbReference>
<dbReference type="PROSITE" id="PS00141">
    <property type="entry name" value="ASP_PROTEASE"/>
    <property type="match status" value="1"/>
</dbReference>
<proteinExistence type="predicted"/>
<dbReference type="InterPro" id="IPR034122">
    <property type="entry name" value="Retropepsin-like_bacterial"/>
</dbReference>
<dbReference type="AlphaFoldDB" id="A0A1H2PYF3"/>
<organism evidence="2 3">
    <name type="scientific">Nitrosomonas communis</name>
    <dbReference type="NCBI Taxonomy" id="44574"/>
    <lineage>
        <taxon>Bacteria</taxon>
        <taxon>Pseudomonadati</taxon>
        <taxon>Pseudomonadota</taxon>
        <taxon>Betaproteobacteria</taxon>
        <taxon>Nitrosomonadales</taxon>
        <taxon>Nitrosomonadaceae</taxon>
        <taxon>Nitrosomonas</taxon>
    </lineage>
</organism>
<dbReference type="Gene3D" id="2.40.70.10">
    <property type="entry name" value="Acid Proteases"/>
    <property type="match status" value="1"/>
</dbReference>
<dbReference type="RefSeq" id="WP_083340072.1">
    <property type="nucleotide sequence ID" value="NZ_FNNH01000001.1"/>
</dbReference>
<dbReference type="InterPro" id="IPR001969">
    <property type="entry name" value="Aspartic_peptidase_AS"/>
</dbReference>
<evidence type="ECO:0000256" key="1">
    <source>
        <dbReference type="SAM" id="Phobius"/>
    </source>
</evidence>
<evidence type="ECO:0000313" key="3">
    <source>
        <dbReference type="Proteomes" id="UP000183454"/>
    </source>
</evidence>
<keyword evidence="1" id="KW-0812">Transmembrane</keyword>
<accession>A0A1H2PYF3</accession>
<dbReference type="EMBL" id="FNNH01000001">
    <property type="protein sequence ID" value="SDV99239.1"/>
    <property type="molecule type" value="Genomic_DNA"/>
</dbReference>
<reference evidence="2 3" key="1">
    <citation type="submission" date="2016-10" db="EMBL/GenBank/DDBJ databases">
        <authorList>
            <person name="de Groot N.N."/>
        </authorList>
    </citation>
    <scope>NUCLEOTIDE SEQUENCE [LARGE SCALE GENOMIC DNA]</scope>
    <source>
        <strain evidence="2 3">Nm110</strain>
    </source>
</reference>
<sequence length="169" mass="18602">MRSYIPWGYVTALIIWLIVFSAAYLFFENWQKPKIAIIPDSLVGNEVVIPRSWDGHYYVRGELNGYPVDFMVDTGASIVSISYELARAAKLPNGRLASFSSASGKFLGEIVSEQDIKVGGILVKGLSVGIGMEGKVGLLGQNFLRRVEVTQSRDKMILRVSTTGQIAIE</sequence>
<keyword evidence="1" id="KW-1133">Transmembrane helix</keyword>